<dbReference type="AlphaFoldDB" id="A0A840ML33"/>
<organism evidence="2 3">
    <name type="scientific">Chitinivorax tropicus</name>
    <dbReference type="NCBI Taxonomy" id="714531"/>
    <lineage>
        <taxon>Bacteria</taxon>
        <taxon>Pseudomonadati</taxon>
        <taxon>Pseudomonadota</taxon>
        <taxon>Betaproteobacteria</taxon>
        <taxon>Chitinivorax</taxon>
    </lineage>
</organism>
<sequence length="124" mass="14153">MAKFNEFVEHMKEQLAPLGSITSRAMFGGYGIYLEGTCFAIVDDDVFYVKVDDHTRPDFEEHKLRPFSYAKKDGSTASMSYYPLPAEVMEDREMLLNWAQTAYGVALRANAKKKKPRQTDDQAN</sequence>
<evidence type="ECO:0000259" key="1">
    <source>
        <dbReference type="Pfam" id="PF04993"/>
    </source>
</evidence>
<proteinExistence type="predicted"/>
<dbReference type="PANTHER" id="PTHR36121">
    <property type="entry name" value="PROTEIN SXY"/>
    <property type="match status" value="1"/>
</dbReference>
<dbReference type="PANTHER" id="PTHR36121:SF1">
    <property type="entry name" value="PROTEIN SXY"/>
    <property type="match status" value="1"/>
</dbReference>
<dbReference type="Gene3D" id="3.30.1460.30">
    <property type="entry name" value="YgaC/TfoX-N like chaperone"/>
    <property type="match status" value="1"/>
</dbReference>
<dbReference type="InterPro" id="IPR007076">
    <property type="entry name" value="TfoX_N"/>
</dbReference>
<feature type="domain" description="TfoX N-terminal" evidence="1">
    <location>
        <begin position="13"/>
        <end position="104"/>
    </location>
</feature>
<dbReference type="EMBL" id="JACHHY010000005">
    <property type="protein sequence ID" value="MBB5017849.1"/>
    <property type="molecule type" value="Genomic_DNA"/>
</dbReference>
<accession>A0A840ML33</accession>
<reference evidence="2 3" key="1">
    <citation type="submission" date="2020-08" db="EMBL/GenBank/DDBJ databases">
        <title>Genomic Encyclopedia of Type Strains, Phase IV (KMG-IV): sequencing the most valuable type-strain genomes for metagenomic binning, comparative biology and taxonomic classification.</title>
        <authorList>
            <person name="Goeker M."/>
        </authorList>
    </citation>
    <scope>NUCLEOTIDE SEQUENCE [LARGE SCALE GENOMIC DNA]</scope>
    <source>
        <strain evidence="2 3">DSM 27165</strain>
    </source>
</reference>
<dbReference type="InterPro" id="IPR047525">
    <property type="entry name" value="TfoX-like"/>
</dbReference>
<name>A0A840ML33_9PROT</name>
<dbReference type="SUPFAM" id="SSF159894">
    <property type="entry name" value="YgaC/TfoX-N like"/>
    <property type="match status" value="1"/>
</dbReference>
<evidence type="ECO:0000313" key="2">
    <source>
        <dbReference type="EMBL" id="MBB5017849.1"/>
    </source>
</evidence>
<keyword evidence="3" id="KW-1185">Reference proteome</keyword>
<gene>
    <name evidence="2" type="ORF">HNQ59_001119</name>
</gene>
<comment type="caution">
    <text evidence="2">The sequence shown here is derived from an EMBL/GenBank/DDBJ whole genome shotgun (WGS) entry which is preliminary data.</text>
</comment>
<dbReference type="RefSeq" id="WP_184036245.1">
    <property type="nucleotide sequence ID" value="NZ_JACHHY010000005.1"/>
</dbReference>
<dbReference type="Pfam" id="PF04993">
    <property type="entry name" value="TfoX_N"/>
    <property type="match status" value="1"/>
</dbReference>
<dbReference type="Proteomes" id="UP000575898">
    <property type="component" value="Unassembled WGS sequence"/>
</dbReference>
<evidence type="ECO:0000313" key="3">
    <source>
        <dbReference type="Proteomes" id="UP000575898"/>
    </source>
</evidence>
<protein>
    <submittedName>
        <fullName evidence="2">DNA transformation protein</fullName>
    </submittedName>
</protein>